<evidence type="ECO:0000259" key="3">
    <source>
        <dbReference type="PROSITE" id="PS51729"/>
    </source>
</evidence>
<proteinExistence type="predicted"/>
<reference evidence="4 5" key="1">
    <citation type="submission" date="2017-09" db="EMBL/GenBank/DDBJ databases">
        <title>Bacterial strain isolated from the female urinary microbiota.</title>
        <authorList>
            <person name="Thomas-White K."/>
            <person name="Kumar N."/>
            <person name="Forster S."/>
            <person name="Putonti C."/>
            <person name="Lawley T."/>
            <person name="Wolfe A.J."/>
        </authorList>
    </citation>
    <scope>NUCLEOTIDE SEQUENCE [LARGE SCALE GENOMIC DNA]</scope>
    <source>
        <strain evidence="4 5">UMB0908</strain>
    </source>
</reference>
<evidence type="ECO:0000256" key="1">
    <source>
        <dbReference type="SAM" id="MobiDB-lite"/>
    </source>
</evidence>
<feature type="domain" description="N-acetyltransferase" evidence="3">
    <location>
        <begin position="31"/>
        <end position="117"/>
    </location>
</feature>
<dbReference type="CDD" id="cd04301">
    <property type="entry name" value="NAT_SF"/>
    <property type="match status" value="1"/>
</dbReference>
<dbReference type="PANTHER" id="PTHR31435:SF10">
    <property type="entry name" value="BSR4717 PROTEIN"/>
    <property type="match status" value="1"/>
</dbReference>
<evidence type="ECO:0000259" key="2">
    <source>
        <dbReference type="PROSITE" id="PS51186"/>
    </source>
</evidence>
<dbReference type="GO" id="GO:0016747">
    <property type="term" value="F:acyltransferase activity, transferring groups other than amino-acyl groups"/>
    <property type="evidence" value="ECO:0007669"/>
    <property type="project" value="InterPro"/>
</dbReference>
<dbReference type="PROSITE" id="PS51729">
    <property type="entry name" value="GNAT_YJDJ"/>
    <property type="match status" value="1"/>
</dbReference>
<dbReference type="InterPro" id="IPR016181">
    <property type="entry name" value="Acyl_CoA_acyltransferase"/>
</dbReference>
<dbReference type="PANTHER" id="PTHR31435">
    <property type="entry name" value="PROTEIN NATD1"/>
    <property type="match status" value="1"/>
</dbReference>
<dbReference type="InterPro" id="IPR031165">
    <property type="entry name" value="GNAT_YJDJ"/>
</dbReference>
<gene>
    <name evidence="4" type="ORF">CJ204_10950</name>
</gene>
<comment type="caution">
    <text evidence="4">The sequence shown here is derived from an EMBL/GenBank/DDBJ whole genome shotgun (WGS) entry which is preliminary data.</text>
</comment>
<dbReference type="AlphaFoldDB" id="A0A2N6SWS1"/>
<dbReference type="InterPro" id="IPR045057">
    <property type="entry name" value="Gcn5-rel_NAT"/>
</dbReference>
<dbReference type="SUPFAM" id="SSF55729">
    <property type="entry name" value="Acyl-CoA N-acyltransferases (Nat)"/>
    <property type="match status" value="1"/>
</dbReference>
<evidence type="ECO:0000313" key="5">
    <source>
        <dbReference type="Proteomes" id="UP000235363"/>
    </source>
</evidence>
<name>A0A2N6SWS1_9CORY</name>
<feature type="region of interest" description="Disordered" evidence="1">
    <location>
        <begin position="1"/>
        <end position="23"/>
    </location>
</feature>
<dbReference type="Pfam" id="PF14542">
    <property type="entry name" value="Acetyltransf_CG"/>
    <property type="match status" value="1"/>
</dbReference>
<keyword evidence="4" id="KW-0808">Transferase</keyword>
<dbReference type="RefSeq" id="WP_102214253.1">
    <property type="nucleotide sequence ID" value="NZ_PNHF01000028.1"/>
</dbReference>
<dbReference type="Gene3D" id="3.40.630.30">
    <property type="match status" value="1"/>
</dbReference>
<dbReference type="Proteomes" id="UP000235363">
    <property type="component" value="Unassembled WGS sequence"/>
</dbReference>
<feature type="domain" description="N-acetyltransferase" evidence="2">
    <location>
        <begin position="1"/>
        <end position="119"/>
    </location>
</feature>
<accession>A0A2N6SWS1</accession>
<dbReference type="InterPro" id="IPR000182">
    <property type="entry name" value="GNAT_dom"/>
</dbReference>
<dbReference type="STRING" id="1725.WU86_00585"/>
<evidence type="ECO:0000313" key="4">
    <source>
        <dbReference type="EMBL" id="PMC61466.1"/>
    </source>
</evidence>
<sequence length="119" mass="13170">MSNDDVTGVDRAGEVAAADSRAASDPAIEVRDELENHRFALLVDDEYAGFAYYEKFTGMRDFTHTEIASAFEGRGLSKVLIQEALDQALAAGDEIVATCPAVRRFLRKNPDYARRLREA</sequence>
<organism evidence="4 5">
    <name type="scientific">Corynebacterium xerosis</name>
    <dbReference type="NCBI Taxonomy" id="1725"/>
    <lineage>
        <taxon>Bacteria</taxon>
        <taxon>Bacillati</taxon>
        <taxon>Actinomycetota</taxon>
        <taxon>Actinomycetes</taxon>
        <taxon>Mycobacteriales</taxon>
        <taxon>Corynebacteriaceae</taxon>
        <taxon>Corynebacterium</taxon>
    </lineage>
</organism>
<protein>
    <submittedName>
        <fullName evidence="4">N-acetyltransferase</fullName>
    </submittedName>
</protein>
<dbReference type="PROSITE" id="PS51186">
    <property type="entry name" value="GNAT"/>
    <property type="match status" value="1"/>
</dbReference>
<dbReference type="EMBL" id="PNHF01000028">
    <property type="protein sequence ID" value="PMC61466.1"/>
    <property type="molecule type" value="Genomic_DNA"/>
</dbReference>